<dbReference type="NCBIfam" id="TIGR03860">
    <property type="entry name" value="FMN_nitrolo"/>
    <property type="match status" value="1"/>
</dbReference>
<dbReference type="Proteomes" id="UP001606305">
    <property type="component" value="Unassembled WGS sequence"/>
</dbReference>
<comment type="similarity">
    <text evidence="5">Belongs to the NtaA/SnaA/DszA monooxygenase family.</text>
</comment>
<dbReference type="SUPFAM" id="SSF51679">
    <property type="entry name" value="Bacterial luciferase-like"/>
    <property type="match status" value="1"/>
</dbReference>
<dbReference type="CDD" id="cd01095">
    <property type="entry name" value="Nitrilotriacetate_monoxgenase"/>
    <property type="match status" value="1"/>
</dbReference>
<name>A0ABW7G3U0_9BURK</name>
<dbReference type="Pfam" id="PF00296">
    <property type="entry name" value="Bac_luciferase"/>
    <property type="match status" value="1"/>
</dbReference>
<accession>A0ABW7G3U0</accession>
<keyword evidence="8" id="KW-1185">Reference proteome</keyword>
<keyword evidence="2" id="KW-0288">FMN</keyword>
<evidence type="ECO:0000256" key="4">
    <source>
        <dbReference type="ARBA" id="ARBA00023033"/>
    </source>
</evidence>
<dbReference type="PIRSF" id="PIRSF000337">
    <property type="entry name" value="NTA_MOA"/>
    <property type="match status" value="1"/>
</dbReference>
<protein>
    <submittedName>
        <fullName evidence="7">LLM class flavin-dependent oxidoreductase</fullName>
        <ecNumber evidence="7">1.-.-.-</ecNumber>
    </submittedName>
</protein>
<keyword evidence="1" id="KW-0285">Flavoprotein</keyword>
<evidence type="ECO:0000256" key="5">
    <source>
        <dbReference type="ARBA" id="ARBA00033748"/>
    </source>
</evidence>
<dbReference type="RefSeq" id="WP_394487270.1">
    <property type="nucleotide sequence ID" value="NZ_JBIGIA010000004.1"/>
</dbReference>
<dbReference type="Gene3D" id="3.20.20.30">
    <property type="entry name" value="Luciferase-like domain"/>
    <property type="match status" value="1"/>
</dbReference>
<dbReference type="PANTHER" id="PTHR30011:SF16">
    <property type="entry name" value="C2H2 FINGER DOMAIN TRANSCRIPTION FACTOR (EUROFUNG)-RELATED"/>
    <property type="match status" value="1"/>
</dbReference>
<dbReference type="EMBL" id="JBIGIA010000004">
    <property type="protein sequence ID" value="MFG6456519.1"/>
    <property type="molecule type" value="Genomic_DNA"/>
</dbReference>
<evidence type="ECO:0000256" key="3">
    <source>
        <dbReference type="ARBA" id="ARBA00023002"/>
    </source>
</evidence>
<dbReference type="InterPro" id="IPR011251">
    <property type="entry name" value="Luciferase-like_dom"/>
</dbReference>
<evidence type="ECO:0000259" key="6">
    <source>
        <dbReference type="Pfam" id="PF00296"/>
    </source>
</evidence>
<reference evidence="7 8" key="1">
    <citation type="submission" date="2024-09" db="EMBL/GenBank/DDBJ databases">
        <title>Novel species of the genus Pelomonas and Roseateles isolated from streams.</title>
        <authorList>
            <person name="Lu H."/>
        </authorList>
    </citation>
    <scope>NUCLEOTIDE SEQUENCE [LARGE SCALE GENOMIC DNA]</scope>
    <source>
        <strain evidence="7 8">BYS96W</strain>
    </source>
</reference>
<comment type="caution">
    <text evidence="7">The sequence shown here is derived from an EMBL/GenBank/DDBJ whole genome shotgun (WGS) entry which is preliminary data.</text>
</comment>
<evidence type="ECO:0000256" key="1">
    <source>
        <dbReference type="ARBA" id="ARBA00022630"/>
    </source>
</evidence>
<keyword evidence="3 7" id="KW-0560">Oxidoreductase</keyword>
<evidence type="ECO:0000313" key="8">
    <source>
        <dbReference type="Proteomes" id="UP001606305"/>
    </source>
</evidence>
<evidence type="ECO:0000256" key="2">
    <source>
        <dbReference type="ARBA" id="ARBA00022643"/>
    </source>
</evidence>
<keyword evidence="4" id="KW-0503">Monooxygenase</keyword>
<organism evidence="7 8">
    <name type="scientific">Pelomonas nitida</name>
    <dbReference type="NCBI Taxonomy" id="3299027"/>
    <lineage>
        <taxon>Bacteria</taxon>
        <taxon>Pseudomonadati</taxon>
        <taxon>Pseudomonadota</taxon>
        <taxon>Betaproteobacteria</taxon>
        <taxon>Burkholderiales</taxon>
        <taxon>Sphaerotilaceae</taxon>
        <taxon>Roseateles</taxon>
    </lineage>
</organism>
<dbReference type="EC" id="1.-.-.-" evidence="7"/>
<evidence type="ECO:0000313" key="7">
    <source>
        <dbReference type="EMBL" id="MFG6456519.1"/>
    </source>
</evidence>
<dbReference type="PANTHER" id="PTHR30011">
    <property type="entry name" value="ALKANESULFONATE MONOOXYGENASE-RELATED"/>
    <property type="match status" value="1"/>
</dbReference>
<dbReference type="InterPro" id="IPR051260">
    <property type="entry name" value="Diverse_substr_monoxygenases"/>
</dbReference>
<dbReference type="GO" id="GO:0016491">
    <property type="term" value="F:oxidoreductase activity"/>
    <property type="evidence" value="ECO:0007669"/>
    <property type="project" value="UniProtKB-KW"/>
</dbReference>
<gene>
    <name evidence="7" type="ORF">ACG00X_06705</name>
</gene>
<feature type="domain" description="Luciferase-like" evidence="6">
    <location>
        <begin position="33"/>
        <end position="384"/>
    </location>
</feature>
<dbReference type="InterPro" id="IPR036661">
    <property type="entry name" value="Luciferase-like_sf"/>
</dbReference>
<proteinExistence type="inferred from homology"/>
<dbReference type="InterPro" id="IPR016215">
    <property type="entry name" value="NTA_MOA"/>
</dbReference>
<sequence length="438" mass="47358">MTRELHLGAFLMESGHHVAAWRDPGVPDRAGLDFGLYRRLAQTAEAALFDLVFFADSVAVEEGAGAERFSRSARFEPLTLLSALAAVTDRIGLVGTVTATYNEPYHVARKFASLDHLSGGRSGWNLVTSDNASEAGNFGRDQHVGHADRYARAEEFLRVVRGLWDSWDDDAFVNDRASGLYYRPESRHVLAHEGEHFKVRGPLNVARSPQGQPVVVQAGASEAGRQLAAASAELVFTAQPTLQAAQAFYADLKSRAEAAGRPADAIKILPGVYAVVGESRAEAEDKQGALQALVDPTAAVGLLSRMIGNFDLSGYALDEPLPELPLTDTGQRSRQQLLSGLARDGQLTLRQLALKIAGGRGHLSLVGTAADVADVLQQWFEQGAADGFNVMPPTLPAGLDDFAHLVVPELQRRGLFRTRYVGRTLREHLGLKRPVVSR</sequence>